<name>A0A377XVF4_KLEPN</name>
<organism evidence="2 3">
    <name type="scientific">Klebsiella pneumoniae</name>
    <dbReference type="NCBI Taxonomy" id="573"/>
    <lineage>
        <taxon>Bacteria</taxon>
        <taxon>Pseudomonadati</taxon>
        <taxon>Pseudomonadota</taxon>
        <taxon>Gammaproteobacteria</taxon>
        <taxon>Enterobacterales</taxon>
        <taxon>Enterobacteriaceae</taxon>
        <taxon>Klebsiella/Raoultella group</taxon>
        <taxon>Klebsiella</taxon>
        <taxon>Klebsiella pneumoniae complex</taxon>
    </lineage>
</organism>
<dbReference type="InterPro" id="IPR016893">
    <property type="entry name" value="UCP028589"/>
</dbReference>
<dbReference type="EMBL" id="MPYG04000211">
    <property type="protein sequence ID" value="ROG88375.1"/>
    <property type="molecule type" value="Genomic_DNA"/>
</dbReference>
<dbReference type="Proteomes" id="UP000254103">
    <property type="component" value="Unassembled WGS sequence"/>
</dbReference>
<dbReference type="AlphaFoldDB" id="A0A377XVF4"/>
<accession>A0A377XVF4</accession>
<reference evidence="2 3" key="1">
    <citation type="submission" date="2018-06" db="EMBL/GenBank/DDBJ databases">
        <authorList>
            <consortium name="Pathogen Informatics"/>
            <person name="Doyle S."/>
        </authorList>
    </citation>
    <scope>NUCLEOTIDE SEQUENCE [LARGE SCALE GENOMIC DNA]</scope>
    <source>
        <strain evidence="2 3">NCTC5052</strain>
    </source>
</reference>
<dbReference type="PIRSF" id="PIRSF028589">
    <property type="entry name" value="UCP028589"/>
    <property type="match status" value="1"/>
</dbReference>
<proteinExistence type="predicted"/>
<evidence type="ECO:0000313" key="3">
    <source>
        <dbReference type="Proteomes" id="UP000254103"/>
    </source>
</evidence>
<dbReference type="Proteomes" id="UP000283322">
    <property type="component" value="Unassembled WGS sequence"/>
</dbReference>
<evidence type="ECO:0000313" key="2">
    <source>
        <dbReference type="EMBL" id="STT92841.1"/>
    </source>
</evidence>
<gene>
    <name evidence="1" type="ORF">BL124_00026410</name>
    <name evidence="2" type="ORF">NCTC5052_01225</name>
</gene>
<protein>
    <submittedName>
        <fullName evidence="2">Uncharacterized protein</fullName>
    </submittedName>
</protein>
<evidence type="ECO:0000313" key="4">
    <source>
        <dbReference type="Proteomes" id="UP000283322"/>
    </source>
</evidence>
<dbReference type="RefSeq" id="WP_064392242.1">
    <property type="nucleotide sequence ID" value="NZ_CAKLPA010000001.1"/>
</dbReference>
<sequence>MAQLETYYYGQGKVFLARRLANGKPGAFRWVGDVSALSLALTVERLNHKESYSGRRGTVRSFVTNQDGTLTSTWHDLAPENLAVVLYGEQVVIPAGTITGELLPAGIVAGERYILDHQRVSDVVIGTLVEGTDYEVDYTYGAITFLTAQATAPSVNYEYAGSVNTTLFTQQPEDFYLRFEGINLAEGGAAKILELYKISFSPASALALIQGDTSLAGLETTSTVLYDNARPDDPTIGRFGRVIDVAEPVA</sequence>
<evidence type="ECO:0000313" key="1">
    <source>
        <dbReference type="EMBL" id="ROG88375.1"/>
    </source>
</evidence>
<reference evidence="1 4" key="2">
    <citation type="submission" date="2018-10" db="EMBL/GenBank/DDBJ databases">
        <authorList>
            <person name="Vanduin D."/>
            <person name="Fouts D."/>
            <person name="Wright M."/>
            <person name="Sutton G."/>
            <person name="Nguyen K."/>
            <person name="Kreiswirth B."/>
            <person name="Chen L."/>
            <person name="Rojas L."/>
            <person name="Hujer A."/>
            <person name="Hujer K."/>
            <person name="Bonomo R."/>
            <person name="Adams M."/>
        </authorList>
    </citation>
    <scope>NUCLEOTIDE SEQUENCE [LARGE SCALE GENOMIC DNA]</scope>
    <source>
        <strain evidence="1 4">CRK0165</strain>
    </source>
</reference>
<dbReference type="EMBL" id="UGLJ01000002">
    <property type="protein sequence ID" value="STT92841.1"/>
    <property type="molecule type" value="Genomic_DNA"/>
</dbReference>